<dbReference type="EMBL" id="SZZH01000001">
    <property type="protein sequence ID" value="TKV61312.1"/>
    <property type="molecule type" value="Genomic_DNA"/>
</dbReference>
<comment type="similarity">
    <text evidence="3 12">Belongs to the ABC-4 integral membrane protein family. FtsX subfamily.</text>
</comment>
<name>A0A4U6QMQ6_9ACTN</name>
<evidence type="ECO:0000256" key="12">
    <source>
        <dbReference type="PIRNR" id="PIRNR003097"/>
    </source>
</evidence>
<proteinExistence type="inferred from homology"/>
<dbReference type="InterPro" id="IPR003838">
    <property type="entry name" value="ABC3_permease_C"/>
</dbReference>
<evidence type="ECO:0000256" key="8">
    <source>
        <dbReference type="ARBA" id="ARBA00022692"/>
    </source>
</evidence>
<evidence type="ECO:0000256" key="10">
    <source>
        <dbReference type="ARBA" id="ARBA00023136"/>
    </source>
</evidence>
<feature type="transmembrane region" description="Helical" evidence="13">
    <location>
        <begin position="21"/>
        <end position="42"/>
    </location>
</feature>
<evidence type="ECO:0000256" key="4">
    <source>
        <dbReference type="ARBA" id="ARBA00011160"/>
    </source>
</evidence>
<dbReference type="GO" id="GO:0005886">
    <property type="term" value="C:plasma membrane"/>
    <property type="evidence" value="ECO:0007669"/>
    <property type="project" value="UniProtKB-SubCell"/>
</dbReference>
<evidence type="ECO:0000313" key="16">
    <source>
        <dbReference type="EMBL" id="TKV61312.1"/>
    </source>
</evidence>
<organism evidence="16 17">
    <name type="scientific">Nakamurella flava</name>
    <dbReference type="NCBI Taxonomy" id="2576308"/>
    <lineage>
        <taxon>Bacteria</taxon>
        <taxon>Bacillati</taxon>
        <taxon>Actinomycetota</taxon>
        <taxon>Actinomycetes</taxon>
        <taxon>Nakamurellales</taxon>
        <taxon>Nakamurellaceae</taxon>
        <taxon>Nakamurella</taxon>
    </lineage>
</organism>
<keyword evidence="11 12" id="KW-0131">Cell cycle</keyword>
<dbReference type="Pfam" id="PF02687">
    <property type="entry name" value="FtsX"/>
    <property type="match status" value="1"/>
</dbReference>
<dbReference type="RefSeq" id="WP_137448616.1">
    <property type="nucleotide sequence ID" value="NZ_SZZH01000001.1"/>
</dbReference>
<dbReference type="GO" id="GO:0051301">
    <property type="term" value="P:cell division"/>
    <property type="evidence" value="ECO:0007669"/>
    <property type="project" value="UniProtKB-KW"/>
</dbReference>
<feature type="transmembrane region" description="Helical" evidence="13">
    <location>
        <begin position="175"/>
        <end position="200"/>
    </location>
</feature>
<dbReference type="Pfam" id="PF18075">
    <property type="entry name" value="FtsX_ECD"/>
    <property type="match status" value="1"/>
</dbReference>
<dbReference type="Proteomes" id="UP000306985">
    <property type="component" value="Unassembled WGS sequence"/>
</dbReference>
<evidence type="ECO:0000259" key="14">
    <source>
        <dbReference type="Pfam" id="PF02687"/>
    </source>
</evidence>
<keyword evidence="6 12" id="KW-1003">Cell membrane</keyword>
<evidence type="ECO:0000256" key="13">
    <source>
        <dbReference type="SAM" id="Phobius"/>
    </source>
</evidence>
<dbReference type="NCBIfam" id="NF038346">
    <property type="entry name" value="FtsX_actino"/>
    <property type="match status" value="1"/>
</dbReference>
<feature type="transmembrane region" description="Helical" evidence="13">
    <location>
        <begin position="270"/>
        <end position="294"/>
    </location>
</feature>
<comment type="subcellular location">
    <subcellularLocation>
        <location evidence="2">Cell membrane</location>
        <topology evidence="2">Multi-pass membrane protein</topology>
    </subcellularLocation>
</comment>
<gene>
    <name evidence="16" type="ORF">FDO65_06830</name>
</gene>
<dbReference type="AlphaFoldDB" id="A0A4U6QMQ6"/>
<dbReference type="Gene3D" id="3.30.70.3040">
    <property type="match status" value="1"/>
</dbReference>
<dbReference type="OrthoDB" id="9812531at2"/>
<evidence type="ECO:0000256" key="3">
    <source>
        <dbReference type="ARBA" id="ARBA00007379"/>
    </source>
</evidence>
<dbReference type="InterPro" id="IPR004513">
    <property type="entry name" value="FtsX"/>
</dbReference>
<evidence type="ECO:0000256" key="9">
    <source>
        <dbReference type="ARBA" id="ARBA00022989"/>
    </source>
</evidence>
<evidence type="ECO:0000313" key="17">
    <source>
        <dbReference type="Proteomes" id="UP000306985"/>
    </source>
</evidence>
<feature type="domain" description="ABC3 transporter permease C-terminal" evidence="14">
    <location>
        <begin position="178"/>
        <end position="291"/>
    </location>
</feature>
<keyword evidence="9 13" id="KW-1133">Transmembrane helix</keyword>
<accession>A0A4U6QMQ6</accession>
<evidence type="ECO:0000256" key="6">
    <source>
        <dbReference type="ARBA" id="ARBA00022475"/>
    </source>
</evidence>
<feature type="domain" description="FtsX extracellular" evidence="15">
    <location>
        <begin position="56"/>
        <end position="155"/>
    </location>
</feature>
<keyword evidence="8 13" id="KW-0812">Transmembrane</keyword>
<protein>
    <recommendedName>
        <fullName evidence="5 12">Cell division protein FtsX</fullName>
    </recommendedName>
</protein>
<dbReference type="PANTHER" id="PTHR47755">
    <property type="entry name" value="CELL DIVISION PROTEIN FTSX"/>
    <property type="match status" value="1"/>
</dbReference>
<dbReference type="InterPro" id="IPR040690">
    <property type="entry name" value="FtsX_ECD"/>
</dbReference>
<evidence type="ECO:0000256" key="1">
    <source>
        <dbReference type="ARBA" id="ARBA00003552"/>
    </source>
</evidence>
<evidence type="ECO:0000256" key="5">
    <source>
        <dbReference type="ARBA" id="ARBA00021907"/>
    </source>
</evidence>
<reference evidence="16 17" key="1">
    <citation type="submission" date="2019-05" db="EMBL/GenBank/DDBJ databases">
        <title>Nakamurella sp. N5BH11, whole genome shotgun sequence.</title>
        <authorList>
            <person name="Tuo L."/>
        </authorList>
    </citation>
    <scope>NUCLEOTIDE SEQUENCE [LARGE SCALE GENOMIC DNA]</scope>
    <source>
        <strain evidence="16 17">N5BH11</strain>
    </source>
</reference>
<sequence>MRATFLLSEVWSGFRRNITMTIAMILTTAISLGLLGGGLIVAKLTDQMRDIYGDRVEVTVYLTPDLSAQDPDCRDATCQAINTALQNNSDVESFTFESQDAAFERYKQQFAGQPELLEIGTKEALSASFHVKLFDPQQYRVISQQFTGLPGVENVADQSAFLDRLFSLLNGVRNATLVIALIQALAALLLISNMVQIAAFTRRTETSIMRLVGASRWRTQLPFMIEAVLAGVVGAVLAIGGLIAAKFLFVDKALGPVIRAGILPEIDTATLVWVSPILLGVGAGLAAISAYVTLRLYVRL</sequence>
<feature type="transmembrane region" description="Helical" evidence="13">
    <location>
        <begin position="221"/>
        <end position="250"/>
    </location>
</feature>
<keyword evidence="17" id="KW-1185">Reference proteome</keyword>
<evidence type="ECO:0000256" key="11">
    <source>
        <dbReference type="ARBA" id="ARBA00023306"/>
    </source>
</evidence>
<dbReference type="PIRSF" id="PIRSF003097">
    <property type="entry name" value="FtsX"/>
    <property type="match status" value="1"/>
</dbReference>
<comment type="subunit">
    <text evidence="4">Forms a membrane-associated complex with FtsE.</text>
</comment>
<keyword evidence="7 12" id="KW-0132">Cell division</keyword>
<evidence type="ECO:0000256" key="2">
    <source>
        <dbReference type="ARBA" id="ARBA00004651"/>
    </source>
</evidence>
<evidence type="ECO:0000259" key="15">
    <source>
        <dbReference type="Pfam" id="PF18075"/>
    </source>
</evidence>
<evidence type="ECO:0000256" key="7">
    <source>
        <dbReference type="ARBA" id="ARBA00022618"/>
    </source>
</evidence>
<comment type="caution">
    <text evidence="16">The sequence shown here is derived from an EMBL/GenBank/DDBJ whole genome shotgun (WGS) entry which is preliminary data.</text>
</comment>
<keyword evidence="10 12" id="KW-0472">Membrane</keyword>
<comment type="function">
    <text evidence="1">Part of the ABC transporter FtsEX involved in cellular division.</text>
</comment>
<dbReference type="PANTHER" id="PTHR47755:SF1">
    <property type="entry name" value="CELL DIVISION PROTEIN FTSX"/>
    <property type="match status" value="1"/>
</dbReference>
<dbReference type="InterPro" id="IPR047929">
    <property type="entry name" value="FtsX_actino"/>
</dbReference>